<reference evidence="3" key="1">
    <citation type="submission" date="2022-07" db="EMBL/GenBank/DDBJ databases">
        <title>Chromosome-level genome of Muraenolepis orangiensis.</title>
        <authorList>
            <person name="Kim J."/>
        </authorList>
    </citation>
    <scope>NUCLEOTIDE SEQUENCE</scope>
    <source>
        <strain evidence="3">KU_S4_2022</strain>
        <tissue evidence="3">Muscle</tissue>
    </source>
</reference>
<accession>A0A9Q0IJV9</accession>
<evidence type="ECO:0000256" key="2">
    <source>
        <dbReference type="SAM" id="Phobius"/>
    </source>
</evidence>
<dbReference type="AlphaFoldDB" id="A0A9Q0IJV9"/>
<proteinExistence type="predicted"/>
<feature type="region of interest" description="Disordered" evidence="1">
    <location>
        <begin position="99"/>
        <end position="125"/>
    </location>
</feature>
<keyword evidence="2" id="KW-0812">Transmembrane</keyword>
<sequence length="125" mass="13736">MNYVLLCALPPLRFSDCSYTCHQECESHVQLDCNQKDKRAQEKETPLPRGNCPIATKHKLTSPWAPTLSYHLDDHLAAFPLLLLLLLLLLVVPREPRPIGEMLPDAGSNTAAAPPPSPVSPGHPV</sequence>
<dbReference type="Gene3D" id="3.30.60.20">
    <property type="match status" value="1"/>
</dbReference>
<feature type="transmembrane region" description="Helical" evidence="2">
    <location>
        <begin position="75"/>
        <end position="92"/>
    </location>
</feature>
<evidence type="ECO:0000256" key="1">
    <source>
        <dbReference type="SAM" id="MobiDB-lite"/>
    </source>
</evidence>
<comment type="caution">
    <text evidence="3">The sequence shown here is derived from an EMBL/GenBank/DDBJ whole genome shotgun (WGS) entry which is preliminary data.</text>
</comment>
<dbReference type="Proteomes" id="UP001148018">
    <property type="component" value="Unassembled WGS sequence"/>
</dbReference>
<protein>
    <submittedName>
        <fullName evidence="3">Uncharacterized protein</fullName>
    </submittedName>
</protein>
<evidence type="ECO:0000313" key="3">
    <source>
        <dbReference type="EMBL" id="KAJ3603237.1"/>
    </source>
</evidence>
<feature type="compositionally biased region" description="Pro residues" evidence="1">
    <location>
        <begin position="113"/>
        <end position="125"/>
    </location>
</feature>
<keyword evidence="4" id="KW-1185">Reference proteome</keyword>
<gene>
    <name evidence="3" type="ORF">NHX12_030979</name>
</gene>
<keyword evidence="2" id="KW-1133">Transmembrane helix</keyword>
<organism evidence="3 4">
    <name type="scientific">Muraenolepis orangiensis</name>
    <name type="common">Patagonian moray cod</name>
    <dbReference type="NCBI Taxonomy" id="630683"/>
    <lineage>
        <taxon>Eukaryota</taxon>
        <taxon>Metazoa</taxon>
        <taxon>Chordata</taxon>
        <taxon>Craniata</taxon>
        <taxon>Vertebrata</taxon>
        <taxon>Euteleostomi</taxon>
        <taxon>Actinopterygii</taxon>
        <taxon>Neopterygii</taxon>
        <taxon>Teleostei</taxon>
        <taxon>Neoteleostei</taxon>
        <taxon>Acanthomorphata</taxon>
        <taxon>Zeiogadaria</taxon>
        <taxon>Gadariae</taxon>
        <taxon>Gadiformes</taxon>
        <taxon>Muraenolepidoidei</taxon>
        <taxon>Muraenolepididae</taxon>
        <taxon>Muraenolepis</taxon>
    </lineage>
</organism>
<dbReference type="OrthoDB" id="10637272at2759"/>
<dbReference type="EMBL" id="JANIIK010000046">
    <property type="protein sequence ID" value="KAJ3603237.1"/>
    <property type="molecule type" value="Genomic_DNA"/>
</dbReference>
<evidence type="ECO:0000313" key="4">
    <source>
        <dbReference type="Proteomes" id="UP001148018"/>
    </source>
</evidence>
<name>A0A9Q0IJV9_9TELE</name>
<keyword evidence="2" id="KW-0472">Membrane</keyword>